<proteinExistence type="predicted"/>
<protein>
    <submittedName>
        <fullName evidence="1">Uncharacterized protein</fullName>
    </submittedName>
</protein>
<accession>A0AAD0P2E9</accession>
<organism evidence="1 2">
    <name type="scientific">Paenibacillus odorifer</name>
    <dbReference type="NCBI Taxonomy" id="189426"/>
    <lineage>
        <taxon>Bacteria</taxon>
        <taxon>Bacillati</taxon>
        <taxon>Bacillota</taxon>
        <taxon>Bacilli</taxon>
        <taxon>Bacillales</taxon>
        <taxon>Paenibacillaceae</taxon>
        <taxon>Paenibacillus</taxon>
    </lineage>
</organism>
<dbReference type="Proteomes" id="UP000249163">
    <property type="component" value="Chromosome"/>
</dbReference>
<sequence length="63" mass="7125">MRIPSEGEEGLYVGLVKPIQRCHHPFIKVKACYIMSKLVQSFAKSYAQTLVHKTHSLVQLITA</sequence>
<reference evidence="1 2" key="1">
    <citation type="submission" date="2017-06" db="EMBL/GenBank/DDBJ databases">
        <title>Complete genome sequence of Paenibacillus odorifer CBA7130.</title>
        <authorList>
            <person name="Nam Y.-D."/>
            <person name="Kang J."/>
            <person name="Chung W.-H."/>
        </authorList>
    </citation>
    <scope>NUCLEOTIDE SEQUENCE [LARGE SCALE GENOMIC DNA]</scope>
    <source>
        <strain evidence="1 2">CBA7130</strain>
    </source>
</reference>
<name>A0AAD0P2E9_9BACL</name>
<evidence type="ECO:0000313" key="2">
    <source>
        <dbReference type="Proteomes" id="UP000249163"/>
    </source>
</evidence>
<gene>
    <name evidence="1" type="ORF">CD191_08500</name>
</gene>
<dbReference type="AlphaFoldDB" id="A0AAD0P2E9"/>
<dbReference type="EMBL" id="CP021965">
    <property type="protein sequence ID" value="AWV32653.1"/>
    <property type="molecule type" value="Genomic_DNA"/>
</dbReference>
<evidence type="ECO:0000313" key="1">
    <source>
        <dbReference type="EMBL" id="AWV32653.1"/>
    </source>
</evidence>